<name>A0A835H556_9MAGN</name>
<dbReference type="OrthoDB" id="1938625at2759"/>
<evidence type="ECO:0000313" key="2">
    <source>
        <dbReference type="EMBL" id="KAF9592324.1"/>
    </source>
</evidence>
<dbReference type="Proteomes" id="UP000631114">
    <property type="component" value="Unassembled WGS sequence"/>
</dbReference>
<dbReference type="InterPro" id="IPR026960">
    <property type="entry name" value="RVT-Znf"/>
</dbReference>
<reference evidence="2 3" key="1">
    <citation type="submission" date="2020-10" db="EMBL/GenBank/DDBJ databases">
        <title>The Coptis chinensis genome and diversification of protoberbering-type alkaloids.</title>
        <authorList>
            <person name="Wang B."/>
            <person name="Shu S."/>
            <person name="Song C."/>
            <person name="Liu Y."/>
        </authorList>
    </citation>
    <scope>NUCLEOTIDE SEQUENCE [LARGE SCALE GENOMIC DNA]</scope>
    <source>
        <strain evidence="2">HL-2020</strain>
        <tissue evidence="2">Leaf</tissue>
    </source>
</reference>
<dbReference type="Pfam" id="PF13966">
    <property type="entry name" value="zf-RVT"/>
    <property type="match status" value="1"/>
</dbReference>
<evidence type="ECO:0000313" key="3">
    <source>
        <dbReference type="Proteomes" id="UP000631114"/>
    </source>
</evidence>
<organism evidence="2 3">
    <name type="scientific">Coptis chinensis</name>
    <dbReference type="NCBI Taxonomy" id="261450"/>
    <lineage>
        <taxon>Eukaryota</taxon>
        <taxon>Viridiplantae</taxon>
        <taxon>Streptophyta</taxon>
        <taxon>Embryophyta</taxon>
        <taxon>Tracheophyta</taxon>
        <taxon>Spermatophyta</taxon>
        <taxon>Magnoliopsida</taxon>
        <taxon>Ranunculales</taxon>
        <taxon>Ranunculaceae</taxon>
        <taxon>Coptidoideae</taxon>
        <taxon>Coptis</taxon>
    </lineage>
</organism>
<dbReference type="EMBL" id="JADFTS010000008">
    <property type="protein sequence ID" value="KAF9592324.1"/>
    <property type="molecule type" value="Genomic_DNA"/>
</dbReference>
<dbReference type="AlphaFoldDB" id="A0A835H556"/>
<proteinExistence type="predicted"/>
<comment type="caution">
    <text evidence="2">The sequence shown here is derived from an EMBL/GenBank/DDBJ whole genome shotgun (WGS) entry which is preliminary data.</text>
</comment>
<accession>A0A835H556</accession>
<keyword evidence="3" id="KW-1185">Reference proteome</keyword>
<gene>
    <name evidence="2" type="ORF">IFM89_014232</name>
</gene>
<evidence type="ECO:0000259" key="1">
    <source>
        <dbReference type="Pfam" id="PF13966"/>
    </source>
</evidence>
<protein>
    <recommendedName>
        <fullName evidence="1">Reverse transcriptase zinc-binding domain-containing protein</fullName>
    </recommendedName>
</protein>
<feature type="domain" description="Reverse transcriptase zinc-binding" evidence="1">
    <location>
        <begin position="115"/>
        <end position="151"/>
    </location>
</feature>
<sequence length="151" mass="17969">MKVPSDCSWVWIGVLQHRKTARKYIKYTIANGKDTWFWHDPWLTDEPLLTQASARNLFDFPVDTRVSHILSNGMWNKKFRMLQDEDMRSAKLQVQINNFVEKDRVVWTLSVTGAFTSKSAYMALRKIREEVKWYKVVWGKLVVPKHSFTMW</sequence>